<dbReference type="GO" id="GO:0015179">
    <property type="term" value="F:L-amino acid transmembrane transporter activity"/>
    <property type="evidence" value="ECO:0007669"/>
    <property type="project" value="TreeGrafter"/>
</dbReference>
<feature type="region of interest" description="Disordered" evidence="5">
    <location>
        <begin position="1"/>
        <end position="33"/>
    </location>
</feature>
<reference evidence="8" key="1">
    <citation type="submission" date="2025-08" db="UniProtKB">
        <authorList>
            <consortium name="RefSeq"/>
        </authorList>
    </citation>
    <scope>IDENTIFICATION</scope>
</reference>
<evidence type="ECO:0000256" key="4">
    <source>
        <dbReference type="ARBA" id="ARBA00023136"/>
    </source>
</evidence>
<evidence type="ECO:0000256" key="2">
    <source>
        <dbReference type="ARBA" id="ARBA00022692"/>
    </source>
</evidence>
<keyword evidence="3 6" id="KW-1133">Transmembrane helix</keyword>
<dbReference type="Proteomes" id="UP000694845">
    <property type="component" value="Unplaced"/>
</dbReference>
<accession>A0A8B7ZJC0</accession>
<organism evidence="7 8">
    <name type="scientific">Acanthaster planci</name>
    <name type="common">Crown-of-thorns starfish</name>
    <dbReference type="NCBI Taxonomy" id="133434"/>
    <lineage>
        <taxon>Eukaryota</taxon>
        <taxon>Metazoa</taxon>
        <taxon>Echinodermata</taxon>
        <taxon>Eleutherozoa</taxon>
        <taxon>Asterozoa</taxon>
        <taxon>Asteroidea</taxon>
        <taxon>Valvatacea</taxon>
        <taxon>Valvatida</taxon>
        <taxon>Acanthasteridae</taxon>
        <taxon>Acanthaster</taxon>
    </lineage>
</organism>
<dbReference type="AlphaFoldDB" id="A0A8B7ZJC0"/>
<keyword evidence="2 6" id="KW-0812">Transmembrane</keyword>
<dbReference type="Pfam" id="PF13520">
    <property type="entry name" value="AA_permease_2"/>
    <property type="match status" value="1"/>
</dbReference>
<dbReference type="KEGG" id="aplc:110986082"/>
<proteinExistence type="predicted"/>
<evidence type="ECO:0000256" key="3">
    <source>
        <dbReference type="ARBA" id="ARBA00022989"/>
    </source>
</evidence>
<evidence type="ECO:0000256" key="5">
    <source>
        <dbReference type="SAM" id="MobiDB-lite"/>
    </source>
</evidence>
<feature type="transmembrane region" description="Helical" evidence="6">
    <location>
        <begin position="150"/>
        <end position="173"/>
    </location>
</feature>
<dbReference type="PANTHER" id="PTHR11785:SF375">
    <property type="entry name" value="AMINO ACID TRANSPORTER"/>
    <property type="match status" value="1"/>
</dbReference>
<dbReference type="OMA" id="ACECKYF"/>
<dbReference type="InterPro" id="IPR002293">
    <property type="entry name" value="AA/rel_permease1"/>
</dbReference>
<comment type="subcellular location">
    <subcellularLocation>
        <location evidence="1">Membrane</location>
        <topology evidence="1">Multi-pass membrane protein</topology>
    </subcellularLocation>
</comment>
<dbReference type="GO" id="GO:0016020">
    <property type="term" value="C:membrane"/>
    <property type="evidence" value="ECO:0007669"/>
    <property type="project" value="UniProtKB-SubCell"/>
</dbReference>
<keyword evidence="4 6" id="KW-0472">Membrane</keyword>
<evidence type="ECO:0000256" key="6">
    <source>
        <dbReference type="SAM" id="Phobius"/>
    </source>
</evidence>
<dbReference type="Gene3D" id="1.20.1740.10">
    <property type="entry name" value="Amino acid/polyamine transporter I"/>
    <property type="match status" value="1"/>
</dbReference>
<name>A0A8B7ZJC0_ACAPL</name>
<protein>
    <submittedName>
        <fullName evidence="8">L-type amino acid transporter 1-like protein MLAS</fullName>
    </submittedName>
</protein>
<feature type="transmembrane region" description="Helical" evidence="6">
    <location>
        <begin position="123"/>
        <end position="144"/>
    </location>
</feature>
<feature type="transmembrane region" description="Helical" evidence="6">
    <location>
        <begin position="76"/>
        <end position="98"/>
    </location>
</feature>
<dbReference type="InterPro" id="IPR050598">
    <property type="entry name" value="AminoAcid_Transporter"/>
</dbReference>
<dbReference type="GeneID" id="110986082"/>
<keyword evidence="7" id="KW-1185">Reference proteome</keyword>
<feature type="transmembrane region" description="Helical" evidence="6">
    <location>
        <begin position="44"/>
        <end position="64"/>
    </location>
</feature>
<dbReference type="RefSeq" id="XP_022103391.1">
    <property type="nucleotide sequence ID" value="XM_022247699.1"/>
</dbReference>
<dbReference type="PANTHER" id="PTHR11785">
    <property type="entry name" value="AMINO ACID TRANSPORTER"/>
    <property type="match status" value="1"/>
</dbReference>
<evidence type="ECO:0000313" key="8">
    <source>
        <dbReference type="RefSeq" id="XP_022103391.1"/>
    </source>
</evidence>
<sequence length="190" mass="19749">MDETNGVRRVSRASASSQRQTQADNISVHGSAGSADRVGLKRQIGLAGCIAFVVGTVIGSGIFISPKGVLQNTGSVGLSLMVWVACGILSAIGALCYAELGTMISKSGGDFTYILDSFGPVPAFLRIWTLIVAVRTASFAVLVITASTYLIGPFFGECGVPVVVIQLLGAAIIGKNNSEENQQASFITYI</sequence>
<gene>
    <name evidence="8" type="primary">LOC110986082</name>
</gene>
<evidence type="ECO:0000256" key="1">
    <source>
        <dbReference type="ARBA" id="ARBA00004141"/>
    </source>
</evidence>
<dbReference type="OrthoDB" id="10062876at2759"/>
<evidence type="ECO:0000313" key="7">
    <source>
        <dbReference type="Proteomes" id="UP000694845"/>
    </source>
</evidence>